<dbReference type="Gene3D" id="1.10.10.10">
    <property type="entry name" value="Winged helix-like DNA-binding domain superfamily/Winged helix DNA-binding domain"/>
    <property type="match status" value="1"/>
</dbReference>
<organism evidence="12 13">
    <name type="scientific">Turnera subulata</name>
    <dbReference type="NCBI Taxonomy" id="218843"/>
    <lineage>
        <taxon>Eukaryota</taxon>
        <taxon>Viridiplantae</taxon>
        <taxon>Streptophyta</taxon>
        <taxon>Embryophyta</taxon>
        <taxon>Tracheophyta</taxon>
        <taxon>Spermatophyta</taxon>
        <taxon>Magnoliopsida</taxon>
        <taxon>eudicotyledons</taxon>
        <taxon>Gunneridae</taxon>
        <taxon>Pentapetalae</taxon>
        <taxon>rosids</taxon>
        <taxon>fabids</taxon>
        <taxon>Malpighiales</taxon>
        <taxon>Passifloraceae</taxon>
        <taxon>Turnera</taxon>
    </lineage>
</organism>
<feature type="region of interest" description="Disordered" evidence="10">
    <location>
        <begin position="285"/>
        <end position="310"/>
    </location>
</feature>
<dbReference type="AlphaFoldDB" id="A0A9Q0G7F7"/>
<dbReference type="OrthoDB" id="60033at2759"/>
<dbReference type="InterPro" id="IPR036388">
    <property type="entry name" value="WH-like_DNA-bd_sf"/>
</dbReference>
<evidence type="ECO:0000256" key="7">
    <source>
        <dbReference type="ARBA" id="ARBA00023163"/>
    </source>
</evidence>
<comment type="subunit">
    <text evidence="2">Homotrimer.</text>
</comment>
<dbReference type="Proteomes" id="UP001141552">
    <property type="component" value="Unassembled WGS sequence"/>
</dbReference>
<dbReference type="GO" id="GO:0006357">
    <property type="term" value="P:regulation of transcription by RNA polymerase II"/>
    <property type="evidence" value="ECO:0007669"/>
    <property type="project" value="TreeGrafter"/>
</dbReference>
<proteinExistence type="inferred from homology"/>
<evidence type="ECO:0000259" key="11">
    <source>
        <dbReference type="SMART" id="SM00415"/>
    </source>
</evidence>
<reference evidence="12" key="2">
    <citation type="journal article" date="2023" name="Plants (Basel)">
        <title>Annotation of the Turnera subulata (Passifloraceae) Draft Genome Reveals the S-Locus Evolved after the Divergence of Turneroideae from Passifloroideae in a Stepwise Manner.</title>
        <authorList>
            <person name="Henning P.M."/>
            <person name="Roalson E.H."/>
            <person name="Mir W."/>
            <person name="McCubbin A.G."/>
            <person name="Shore J.S."/>
        </authorList>
    </citation>
    <scope>NUCLEOTIDE SEQUENCE</scope>
    <source>
        <strain evidence="12">F60SS</strain>
    </source>
</reference>
<comment type="caution">
    <text evidence="12">The sequence shown here is derived from an EMBL/GenBank/DDBJ whole genome shotgun (WGS) entry which is preliminary data.</text>
</comment>
<dbReference type="GO" id="GO:0003700">
    <property type="term" value="F:DNA-binding transcription factor activity"/>
    <property type="evidence" value="ECO:0007669"/>
    <property type="project" value="InterPro"/>
</dbReference>
<dbReference type="PRINTS" id="PR00056">
    <property type="entry name" value="HSFDOMAIN"/>
</dbReference>
<sequence length="541" mass="59293">MKNPGDKDKHKPPPNSATTVTPAPTLTGMEDAVFSASPFTAFDLLNFEFRPNPEPGGGGGFGDEAAAAFEEEEEEEEGEEEGIPKCHPLVGMQGNPVPPFLSKTYDLVEEPLLDPIISWGSAGDSFVVWDPLEFARIVLPRNFKHNNFSSFVRQLNTYVGIAGFRKIDPDRWEFANEAFRRGERHLLRNIQRRKSPQSQQVSTYVGPSSEAGKSGLESQIERLRKERSMMMQEVVELQQEQSGTVHHMQTVNQRLQAAEQRQKQMVSFLAKLFQSPAFIARLKQKKEPGEVGSSRTKRKFVKHQQSEPGQLGLSEQGQIVKYIPDWKNPMFSSAIPDTDPVPVGQSPDYTLQGMVETGMSGECLPIQVENVASDELALSNELGMTQGFSGAPELVGEASSSLRSDGPPFKDKIVMSPQPEFDPEYFVAFPDDLAVEENFQALASQGIEDVVKQEDVWSLGFDTSAGMPSSSNALWGNLPNYDVPELGSTGGFSDVWDVGSLPAAEVSGIDRLPAVKLVDDSGSGSHSGRPKDDSSSQNINP</sequence>
<dbReference type="GO" id="GO:0000978">
    <property type="term" value="F:RNA polymerase II cis-regulatory region sequence-specific DNA binding"/>
    <property type="evidence" value="ECO:0007669"/>
    <property type="project" value="TreeGrafter"/>
</dbReference>
<dbReference type="GO" id="GO:0034605">
    <property type="term" value="P:cellular response to heat"/>
    <property type="evidence" value="ECO:0007669"/>
    <property type="project" value="TreeGrafter"/>
</dbReference>
<name>A0A9Q0G7F7_9ROSI</name>
<reference evidence="12" key="1">
    <citation type="submission" date="2022-02" db="EMBL/GenBank/DDBJ databases">
        <authorList>
            <person name="Henning P.M."/>
            <person name="McCubbin A.G."/>
            <person name="Shore J.S."/>
        </authorList>
    </citation>
    <scope>NUCLEOTIDE SEQUENCE</scope>
    <source>
        <strain evidence="12">F60SS</strain>
        <tissue evidence="12">Leaves</tissue>
    </source>
</reference>
<comment type="subcellular location">
    <subcellularLocation>
        <location evidence="1">Nucleus</location>
    </subcellularLocation>
</comment>
<feature type="region of interest" description="Disordered" evidence="10">
    <location>
        <begin position="192"/>
        <end position="216"/>
    </location>
</feature>
<evidence type="ECO:0000256" key="1">
    <source>
        <dbReference type="ARBA" id="ARBA00004123"/>
    </source>
</evidence>
<dbReference type="FunFam" id="1.10.10.10:FF:000037">
    <property type="entry name" value="Heat stress transcription factor B-4"/>
    <property type="match status" value="1"/>
</dbReference>
<accession>A0A9Q0G7F7</accession>
<evidence type="ECO:0000256" key="3">
    <source>
        <dbReference type="ARBA" id="ARBA00022553"/>
    </source>
</evidence>
<feature type="region of interest" description="Disordered" evidence="10">
    <location>
        <begin position="517"/>
        <end position="541"/>
    </location>
</feature>
<evidence type="ECO:0000256" key="10">
    <source>
        <dbReference type="SAM" id="MobiDB-lite"/>
    </source>
</evidence>
<evidence type="ECO:0000256" key="4">
    <source>
        <dbReference type="ARBA" id="ARBA00023015"/>
    </source>
</evidence>
<keyword evidence="5" id="KW-0346">Stress response</keyword>
<dbReference type="InterPro" id="IPR036390">
    <property type="entry name" value="WH_DNA-bd_sf"/>
</dbReference>
<dbReference type="SMART" id="SM00415">
    <property type="entry name" value="HSF"/>
    <property type="match status" value="1"/>
</dbReference>
<evidence type="ECO:0000256" key="2">
    <source>
        <dbReference type="ARBA" id="ARBA00011233"/>
    </source>
</evidence>
<evidence type="ECO:0000313" key="13">
    <source>
        <dbReference type="Proteomes" id="UP001141552"/>
    </source>
</evidence>
<keyword evidence="7" id="KW-0804">Transcription</keyword>
<evidence type="ECO:0000256" key="8">
    <source>
        <dbReference type="ARBA" id="ARBA00023242"/>
    </source>
</evidence>
<feature type="compositionally biased region" description="Polar residues" evidence="10">
    <location>
        <begin position="196"/>
        <end position="206"/>
    </location>
</feature>
<feature type="region of interest" description="Disordered" evidence="10">
    <location>
        <begin position="1"/>
        <end position="26"/>
    </location>
</feature>
<keyword evidence="3" id="KW-0597">Phosphoprotein</keyword>
<keyword evidence="4" id="KW-0805">Transcription regulation</keyword>
<dbReference type="SUPFAM" id="SSF46785">
    <property type="entry name" value="Winged helix' DNA-binding domain"/>
    <property type="match status" value="1"/>
</dbReference>
<dbReference type="PANTHER" id="PTHR10015">
    <property type="entry name" value="HEAT SHOCK TRANSCRIPTION FACTOR"/>
    <property type="match status" value="1"/>
</dbReference>
<feature type="region of interest" description="Disordered" evidence="10">
    <location>
        <begin position="50"/>
        <end position="87"/>
    </location>
</feature>
<evidence type="ECO:0000256" key="5">
    <source>
        <dbReference type="ARBA" id="ARBA00023016"/>
    </source>
</evidence>
<dbReference type="Pfam" id="PF00447">
    <property type="entry name" value="HSF_DNA-bind"/>
    <property type="match status" value="1"/>
</dbReference>
<comment type="similarity">
    <text evidence="9">Belongs to the HSF family.</text>
</comment>
<dbReference type="PANTHER" id="PTHR10015:SF337">
    <property type="entry name" value="HEAT STRESS TRANSCRIPTION FACTOR A-3"/>
    <property type="match status" value="1"/>
</dbReference>
<dbReference type="EMBL" id="JAKUCV010001821">
    <property type="protein sequence ID" value="KAJ4844983.1"/>
    <property type="molecule type" value="Genomic_DNA"/>
</dbReference>
<feature type="compositionally biased region" description="Basic and acidic residues" evidence="10">
    <location>
        <begin position="1"/>
        <end position="11"/>
    </location>
</feature>
<evidence type="ECO:0000256" key="6">
    <source>
        <dbReference type="ARBA" id="ARBA00023125"/>
    </source>
</evidence>
<evidence type="ECO:0000256" key="9">
    <source>
        <dbReference type="RuleBase" id="RU004020"/>
    </source>
</evidence>
<keyword evidence="8" id="KW-0539">Nucleus</keyword>
<keyword evidence="13" id="KW-1185">Reference proteome</keyword>
<evidence type="ECO:0000313" key="12">
    <source>
        <dbReference type="EMBL" id="KAJ4844983.1"/>
    </source>
</evidence>
<dbReference type="InterPro" id="IPR000232">
    <property type="entry name" value="HSF_DNA-bd"/>
</dbReference>
<dbReference type="GO" id="GO:0005634">
    <property type="term" value="C:nucleus"/>
    <property type="evidence" value="ECO:0007669"/>
    <property type="project" value="UniProtKB-SubCell"/>
</dbReference>
<feature type="domain" description="HSF-type DNA-binding" evidence="11">
    <location>
        <begin position="96"/>
        <end position="193"/>
    </location>
</feature>
<protein>
    <recommendedName>
        <fullName evidence="11">HSF-type DNA-binding domain-containing protein</fullName>
    </recommendedName>
</protein>
<gene>
    <name evidence="12" type="ORF">Tsubulata_040255</name>
</gene>
<keyword evidence="6" id="KW-0238">DNA-binding</keyword>
<feature type="compositionally biased region" description="Acidic residues" evidence="10">
    <location>
        <begin position="69"/>
        <end position="81"/>
    </location>
</feature>